<keyword evidence="2 3" id="KW-0040">ANK repeat</keyword>
<feature type="compositionally biased region" description="Polar residues" evidence="4">
    <location>
        <begin position="1"/>
        <end position="12"/>
    </location>
</feature>
<dbReference type="PROSITE" id="PS50088">
    <property type="entry name" value="ANK_REPEAT"/>
    <property type="match status" value="3"/>
</dbReference>
<reference evidence="5 6" key="1">
    <citation type="submission" date="2024-07" db="EMBL/GenBank/DDBJ databases">
        <title>Section-level genome sequencing and comparative genomics of Aspergillus sections Usti and Cavernicolus.</title>
        <authorList>
            <consortium name="Lawrence Berkeley National Laboratory"/>
            <person name="Nybo J.L."/>
            <person name="Vesth T.C."/>
            <person name="Theobald S."/>
            <person name="Frisvad J.C."/>
            <person name="Larsen T.O."/>
            <person name="Kjaerboelling I."/>
            <person name="Rothschild-Mancinelli K."/>
            <person name="Lyhne E.K."/>
            <person name="Kogle M.E."/>
            <person name="Barry K."/>
            <person name="Clum A."/>
            <person name="Na H."/>
            <person name="Ledsgaard L."/>
            <person name="Lin J."/>
            <person name="Lipzen A."/>
            <person name="Kuo A."/>
            <person name="Riley R."/>
            <person name="Mondo S."/>
            <person name="LaButti K."/>
            <person name="Haridas S."/>
            <person name="Pangalinan J."/>
            <person name="Salamov A.A."/>
            <person name="Simmons B.A."/>
            <person name="Magnuson J.K."/>
            <person name="Chen J."/>
            <person name="Drula E."/>
            <person name="Henrissat B."/>
            <person name="Wiebenga A."/>
            <person name="Lubbers R.J."/>
            <person name="Gomes A.C."/>
            <person name="Makela M.R."/>
            <person name="Stajich J."/>
            <person name="Grigoriev I.V."/>
            <person name="Mortensen U.H."/>
            <person name="De vries R.P."/>
            <person name="Baker S.E."/>
            <person name="Andersen M.R."/>
        </authorList>
    </citation>
    <scope>NUCLEOTIDE SEQUENCE [LARGE SCALE GENOMIC DNA]</scope>
    <source>
        <strain evidence="5 6">CBS 600.67</strain>
    </source>
</reference>
<comment type="caution">
    <text evidence="5">The sequence shown here is derived from an EMBL/GenBank/DDBJ whole genome shotgun (WGS) entry which is preliminary data.</text>
</comment>
<dbReference type="Pfam" id="PF13857">
    <property type="entry name" value="Ank_5"/>
    <property type="match status" value="1"/>
</dbReference>
<evidence type="ECO:0000256" key="2">
    <source>
        <dbReference type="ARBA" id="ARBA00023043"/>
    </source>
</evidence>
<evidence type="ECO:0000313" key="5">
    <source>
        <dbReference type="EMBL" id="KAL2830861.1"/>
    </source>
</evidence>
<feature type="compositionally biased region" description="Polar residues" evidence="4">
    <location>
        <begin position="257"/>
        <end position="267"/>
    </location>
</feature>
<feature type="repeat" description="ANK" evidence="3">
    <location>
        <begin position="128"/>
        <end position="161"/>
    </location>
</feature>
<dbReference type="SMART" id="SM00248">
    <property type="entry name" value="ANK"/>
    <property type="match status" value="6"/>
</dbReference>
<organism evidence="5 6">
    <name type="scientific">Aspergillus cavernicola</name>
    <dbReference type="NCBI Taxonomy" id="176166"/>
    <lineage>
        <taxon>Eukaryota</taxon>
        <taxon>Fungi</taxon>
        <taxon>Dikarya</taxon>
        <taxon>Ascomycota</taxon>
        <taxon>Pezizomycotina</taxon>
        <taxon>Eurotiomycetes</taxon>
        <taxon>Eurotiomycetidae</taxon>
        <taxon>Eurotiales</taxon>
        <taxon>Aspergillaceae</taxon>
        <taxon>Aspergillus</taxon>
        <taxon>Aspergillus subgen. Nidulantes</taxon>
    </lineage>
</organism>
<evidence type="ECO:0000313" key="6">
    <source>
        <dbReference type="Proteomes" id="UP001610335"/>
    </source>
</evidence>
<keyword evidence="6" id="KW-1185">Reference proteome</keyword>
<feature type="region of interest" description="Disordered" evidence="4">
    <location>
        <begin position="227"/>
        <end position="267"/>
    </location>
</feature>
<dbReference type="Gene3D" id="1.25.40.20">
    <property type="entry name" value="Ankyrin repeat-containing domain"/>
    <property type="match status" value="2"/>
</dbReference>
<dbReference type="Pfam" id="PF12796">
    <property type="entry name" value="Ank_2"/>
    <property type="match status" value="1"/>
</dbReference>
<dbReference type="PANTHER" id="PTHR24173">
    <property type="entry name" value="ANKYRIN REPEAT CONTAINING"/>
    <property type="match status" value="1"/>
</dbReference>
<name>A0ABR4IT50_9EURO</name>
<dbReference type="PANTHER" id="PTHR24173:SF74">
    <property type="entry name" value="ANKYRIN REPEAT DOMAIN-CONTAINING PROTEIN 16"/>
    <property type="match status" value="1"/>
</dbReference>
<gene>
    <name evidence="5" type="ORF">BDW59DRAFT_14483</name>
</gene>
<accession>A0ABR4IT50</accession>
<feature type="repeat" description="ANK" evidence="3">
    <location>
        <begin position="162"/>
        <end position="195"/>
    </location>
</feature>
<evidence type="ECO:0000256" key="4">
    <source>
        <dbReference type="SAM" id="MobiDB-lite"/>
    </source>
</evidence>
<dbReference type="SUPFAM" id="SSF48403">
    <property type="entry name" value="Ankyrin repeat"/>
    <property type="match status" value="1"/>
</dbReference>
<dbReference type="InterPro" id="IPR002110">
    <property type="entry name" value="Ankyrin_rpt"/>
</dbReference>
<protein>
    <submittedName>
        <fullName evidence="5">Ankyrin repeat-containing domain protein</fullName>
    </submittedName>
</protein>
<keyword evidence="1" id="KW-0677">Repeat</keyword>
<proteinExistence type="predicted"/>
<feature type="compositionally biased region" description="Basic and acidic residues" evidence="4">
    <location>
        <begin position="227"/>
        <end position="242"/>
    </location>
</feature>
<dbReference type="PRINTS" id="PR01415">
    <property type="entry name" value="ANKYRIN"/>
</dbReference>
<sequence length="267" mass="29583">MPEHQTQNNASAISEAAKRGVGSDIPDAGWGWGRTPLSIAAERGRVGVMKLLLAHGADTASLDHEGRTSLDWAVWRGSDKAAYLLLRRGSQWRDGYRPLLGNAAIGGLSRVTQFLLDNQVDPDFADEYGRTPLMIAAKNDHFRIVAMLLQTERVDINARIRSGWTPLSKAAAHADDEGILSILLDAGADVDTKDDRGRTPLFHAVYNRLYIYKFLLLRGADPFMKDAEGRTPESEMVVRENNEPEYEEESRYEGSGCSTSDNESLDY</sequence>
<feature type="repeat" description="ANK" evidence="3">
    <location>
        <begin position="32"/>
        <end position="64"/>
    </location>
</feature>
<dbReference type="Pfam" id="PF00023">
    <property type="entry name" value="Ank"/>
    <property type="match status" value="1"/>
</dbReference>
<dbReference type="InterPro" id="IPR036770">
    <property type="entry name" value="Ankyrin_rpt-contain_sf"/>
</dbReference>
<dbReference type="EMBL" id="JBFXLS010000011">
    <property type="protein sequence ID" value="KAL2830861.1"/>
    <property type="molecule type" value="Genomic_DNA"/>
</dbReference>
<feature type="region of interest" description="Disordered" evidence="4">
    <location>
        <begin position="1"/>
        <end position="20"/>
    </location>
</feature>
<evidence type="ECO:0000256" key="3">
    <source>
        <dbReference type="PROSITE-ProRule" id="PRU00023"/>
    </source>
</evidence>
<dbReference type="Proteomes" id="UP001610335">
    <property type="component" value="Unassembled WGS sequence"/>
</dbReference>
<dbReference type="PROSITE" id="PS50297">
    <property type="entry name" value="ANK_REP_REGION"/>
    <property type="match status" value="3"/>
</dbReference>
<evidence type="ECO:0000256" key="1">
    <source>
        <dbReference type="ARBA" id="ARBA00022737"/>
    </source>
</evidence>